<proteinExistence type="predicted"/>
<gene>
    <name evidence="2" type="ordered locus">LFML04_2267</name>
</gene>
<sequence length="98" mass="10877">MRPNGQAQEDKHACTGHPSPNPVPGAHTPPLLRRKKHPAFDETHFLKPGHKIFSAGQVRNFSRPVTGVLCERYPLKLPWNPLPSSGTKRAGNLASRER</sequence>
<dbReference type="AlphaFoldDB" id="J9ZEW3"/>
<dbReference type="KEGG" id="lfi:LFML04_2267"/>
<name>J9ZEW3_LEPFM</name>
<dbReference type="PATRIC" id="fig|1048260.3.peg.2470"/>
<organism evidence="2 3">
    <name type="scientific">Leptospirillum ferriphilum (strain ML-04)</name>
    <dbReference type="NCBI Taxonomy" id="1048260"/>
    <lineage>
        <taxon>Bacteria</taxon>
        <taxon>Pseudomonadati</taxon>
        <taxon>Nitrospirota</taxon>
        <taxon>Nitrospiria</taxon>
        <taxon>Nitrospirales</taxon>
        <taxon>Nitrospiraceae</taxon>
        <taxon>Leptospirillum</taxon>
    </lineage>
</organism>
<dbReference type="HOGENOM" id="CLU_2330315_0_0_0"/>
<evidence type="ECO:0000313" key="3">
    <source>
        <dbReference type="Proteomes" id="UP000006177"/>
    </source>
</evidence>
<dbReference type="EMBL" id="CP002919">
    <property type="protein sequence ID" value="AFS54458.1"/>
    <property type="molecule type" value="Genomic_DNA"/>
</dbReference>
<accession>J9ZEW3</accession>
<reference evidence="2 3" key="1">
    <citation type="journal article" date="2011" name="J. Microbiol.">
        <title>Complete genome of Leptospirillum ferriphilum ML-04 provides insight into its physiology and environmental adaptation.</title>
        <authorList>
            <person name="Mi S."/>
            <person name="Song J."/>
            <person name="Lin J."/>
            <person name="Che Y."/>
            <person name="Zheng H."/>
            <person name="Lin J."/>
        </authorList>
    </citation>
    <scope>NUCLEOTIDE SEQUENCE [LARGE SCALE GENOMIC DNA]</scope>
    <source>
        <strain evidence="2 3">ML-04</strain>
    </source>
</reference>
<protein>
    <submittedName>
        <fullName evidence="2">Uncharacterized protein</fullName>
    </submittedName>
</protein>
<evidence type="ECO:0000313" key="2">
    <source>
        <dbReference type="EMBL" id="AFS54458.1"/>
    </source>
</evidence>
<feature type="region of interest" description="Disordered" evidence="1">
    <location>
        <begin position="1"/>
        <end position="38"/>
    </location>
</feature>
<evidence type="ECO:0000256" key="1">
    <source>
        <dbReference type="SAM" id="MobiDB-lite"/>
    </source>
</evidence>
<dbReference type="Proteomes" id="UP000006177">
    <property type="component" value="Chromosome"/>
</dbReference>
<dbReference type="STRING" id="1048260.LFML04_2267"/>